<dbReference type="Proteomes" id="UP000256686">
    <property type="component" value="Unassembled WGS sequence"/>
</dbReference>
<dbReference type="PANTHER" id="PTHR43559">
    <property type="entry name" value="HYDROLASE YCAC-RELATED"/>
    <property type="match status" value="1"/>
</dbReference>
<evidence type="ECO:0000259" key="1">
    <source>
        <dbReference type="Pfam" id="PF00857"/>
    </source>
</evidence>
<comment type="caution">
    <text evidence="2">The sequence shown here is derived from an EMBL/GenBank/DDBJ whole genome shotgun (WGS) entry which is preliminary data.</text>
</comment>
<dbReference type="RefSeq" id="WP_115968442.1">
    <property type="nucleotide sequence ID" value="NZ_QNVT01000001.1"/>
</dbReference>
<feature type="domain" description="Isochorismatase-like" evidence="1">
    <location>
        <begin position="9"/>
        <end position="166"/>
    </location>
</feature>
<reference evidence="3" key="1">
    <citation type="submission" date="2018-06" db="EMBL/GenBank/DDBJ databases">
        <authorList>
            <person name="Lum Nde A."/>
            <person name="Hugo C."/>
        </authorList>
    </citation>
    <scope>NUCLEOTIDE SEQUENCE [LARGE SCALE GENOMIC DNA]</scope>
    <source>
        <strain evidence="3">1_F178</strain>
    </source>
</reference>
<proteinExistence type="predicted"/>
<evidence type="ECO:0000313" key="2">
    <source>
        <dbReference type="EMBL" id="REC64373.1"/>
    </source>
</evidence>
<name>A0A3D9CET0_9FLAO</name>
<dbReference type="InterPro" id="IPR036380">
    <property type="entry name" value="Isochorismatase-like_sf"/>
</dbReference>
<dbReference type="InterPro" id="IPR053152">
    <property type="entry name" value="Hydrolase_YcaC-like"/>
</dbReference>
<dbReference type="Gene3D" id="3.40.50.850">
    <property type="entry name" value="Isochorismatase-like"/>
    <property type="match status" value="1"/>
</dbReference>
<keyword evidence="3" id="KW-1185">Reference proteome</keyword>
<dbReference type="InterPro" id="IPR000868">
    <property type="entry name" value="Isochorismatase-like_dom"/>
</dbReference>
<accession>A0A3D9CET0</accession>
<gene>
    <name evidence="2" type="ORF">DRF65_02025</name>
</gene>
<dbReference type="SUPFAM" id="SSF52499">
    <property type="entry name" value="Isochorismatase-like hydrolases"/>
    <property type="match status" value="1"/>
</dbReference>
<dbReference type="EMBL" id="QNVT01000001">
    <property type="protein sequence ID" value="REC64373.1"/>
    <property type="molecule type" value="Genomic_DNA"/>
</dbReference>
<dbReference type="AlphaFoldDB" id="A0A3D9CET0"/>
<sequence length="200" mass="22401">MKHFRKEDTVMLLIDHQTGTLQWCANRPKEMIISRTIALARIAKALNIPVVLTSSQEDRTQGMLIPELKEILPDEYAQRVKREGITNAWKDENFKKAVLEAAGDRKNVIMAGLTHDVCIVYPSRSMIEEGFDVQVVIDAGGSPTQIADDVAQQTWEKAGVRTTTINQLVADMIDSWATEDGEKTVQIVFEEVISKTGQFV</sequence>
<organism evidence="2 3">
    <name type="scientific">Chryseobacterium pennae</name>
    <dbReference type="NCBI Taxonomy" id="2258962"/>
    <lineage>
        <taxon>Bacteria</taxon>
        <taxon>Pseudomonadati</taxon>
        <taxon>Bacteroidota</taxon>
        <taxon>Flavobacteriia</taxon>
        <taxon>Flavobacteriales</taxon>
        <taxon>Weeksellaceae</taxon>
        <taxon>Chryseobacterium group</taxon>
        <taxon>Chryseobacterium</taxon>
    </lineage>
</organism>
<dbReference type="Pfam" id="PF00857">
    <property type="entry name" value="Isochorismatase"/>
    <property type="match status" value="1"/>
</dbReference>
<protein>
    <submittedName>
        <fullName evidence="2">Isochorismatase</fullName>
    </submittedName>
</protein>
<evidence type="ECO:0000313" key="3">
    <source>
        <dbReference type="Proteomes" id="UP000256686"/>
    </source>
</evidence>
<dbReference type="PANTHER" id="PTHR43559:SF3">
    <property type="entry name" value="HYDROLASE YCAC-RELATED"/>
    <property type="match status" value="1"/>
</dbReference>